<keyword evidence="2 6" id="KW-0698">rRNA processing</keyword>
<proteinExistence type="inferred from homology"/>
<keyword evidence="1 6" id="KW-0690">Ribosome biogenesis</keyword>
<dbReference type="STRING" id="350688.Clos_0470"/>
<protein>
    <recommendedName>
        <fullName evidence="6">Mini-ribonuclease 3</fullName>
        <shortName evidence="6">Mini-3</shortName>
        <shortName evidence="6">Mini-RNase 3</shortName>
        <ecNumber evidence="6">3.1.26.-</ecNumber>
    </recommendedName>
    <alternativeName>
        <fullName evidence="6">Mini-RNase III</fullName>
        <shortName evidence="6">Mini-III</shortName>
    </alternativeName>
</protein>
<comment type="similarity">
    <text evidence="6">Belongs to the MrnC RNase family.</text>
</comment>
<evidence type="ECO:0000256" key="4">
    <source>
        <dbReference type="ARBA" id="ARBA00022759"/>
    </source>
</evidence>
<dbReference type="SUPFAM" id="SSF69065">
    <property type="entry name" value="RNase III domain-like"/>
    <property type="match status" value="1"/>
</dbReference>
<evidence type="ECO:0000313" key="8">
    <source>
        <dbReference type="EMBL" id="ABW18032.1"/>
    </source>
</evidence>
<dbReference type="EC" id="3.1.26.-" evidence="6"/>
<evidence type="ECO:0000256" key="1">
    <source>
        <dbReference type="ARBA" id="ARBA00022517"/>
    </source>
</evidence>
<keyword evidence="9" id="KW-1185">Reference proteome</keyword>
<dbReference type="EMBL" id="CP000853">
    <property type="protein sequence ID" value="ABW18032.1"/>
    <property type="molecule type" value="Genomic_DNA"/>
</dbReference>
<keyword evidence="6" id="KW-0699">rRNA-binding</keyword>
<dbReference type="eggNOG" id="COG1939">
    <property type="taxonomic scope" value="Bacteria"/>
</dbReference>
<dbReference type="GO" id="GO:0006364">
    <property type="term" value="P:rRNA processing"/>
    <property type="evidence" value="ECO:0007669"/>
    <property type="project" value="UniProtKB-UniRule"/>
</dbReference>
<keyword evidence="5 6" id="KW-0378">Hydrolase</keyword>
<evidence type="ECO:0000256" key="3">
    <source>
        <dbReference type="ARBA" id="ARBA00022722"/>
    </source>
</evidence>
<dbReference type="InterPro" id="IPR036389">
    <property type="entry name" value="RNase_III_sf"/>
</dbReference>
<dbReference type="HOGENOM" id="CLU_091169_2_1_9"/>
<accession>A8MLB8</accession>
<reference evidence="9" key="1">
    <citation type="submission" date="2007-10" db="EMBL/GenBank/DDBJ databases">
        <title>Complete genome of Alkaliphilus oremlandii OhILAs.</title>
        <authorList>
            <person name="Copeland A."/>
            <person name="Lucas S."/>
            <person name="Lapidus A."/>
            <person name="Barry K."/>
            <person name="Detter J.C."/>
            <person name="Glavina del Rio T."/>
            <person name="Hammon N."/>
            <person name="Israni S."/>
            <person name="Dalin E."/>
            <person name="Tice H."/>
            <person name="Pitluck S."/>
            <person name="Chain P."/>
            <person name="Malfatti S."/>
            <person name="Shin M."/>
            <person name="Vergez L."/>
            <person name="Schmutz J."/>
            <person name="Larimer F."/>
            <person name="Land M."/>
            <person name="Hauser L."/>
            <person name="Kyrpides N."/>
            <person name="Mikhailova N."/>
            <person name="Stolz J.F."/>
            <person name="Dawson A."/>
            <person name="Fisher E."/>
            <person name="Crable B."/>
            <person name="Perera E."/>
            <person name="Lisak J."/>
            <person name="Ranganathan M."/>
            <person name="Basu P."/>
            <person name="Richardson P."/>
        </authorList>
    </citation>
    <scope>NUCLEOTIDE SEQUENCE [LARGE SCALE GENOMIC DNA]</scope>
    <source>
        <strain evidence="9">OhILAs</strain>
    </source>
</reference>
<dbReference type="GO" id="GO:0005737">
    <property type="term" value="C:cytoplasm"/>
    <property type="evidence" value="ECO:0007669"/>
    <property type="project" value="UniProtKB-SubCell"/>
</dbReference>
<dbReference type="RefSeq" id="WP_012158347.1">
    <property type="nucleotide sequence ID" value="NC_009922.1"/>
</dbReference>
<keyword evidence="4 6" id="KW-0255">Endonuclease</keyword>
<dbReference type="GO" id="GO:0019843">
    <property type="term" value="F:rRNA binding"/>
    <property type="evidence" value="ECO:0007669"/>
    <property type="project" value="UniProtKB-UniRule"/>
</dbReference>
<dbReference type="KEGG" id="aoe:Clos_0470"/>
<dbReference type="Pfam" id="PF00636">
    <property type="entry name" value="Ribonuclease_3"/>
    <property type="match status" value="1"/>
</dbReference>
<feature type="active site" evidence="6">
    <location>
        <position position="33"/>
    </location>
</feature>
<keyword evidence="6" id="KW-0694">RNA-binding</keyword>
<dbReference type="AlphaFoldDB" id="A8MLB8"/>
<organism evidence="8 9">
    <name type="scientific">Alkaliphilus oremlandii (strain OhILAs)</name>
    <name type="common">Clostridium oremlandii (strain OhILAs)</name>
    <dbReference type="NCBI Taxonomy" id="350688"/>
    <lineage>
        <taxon>Bacteria</taxon>
        <taxon>Bacillati</taxon>
        <taxon>Bacillota</taxon>
        <taxon>Clostridia</taxon>
        <taxon>Peptostreptococcales</taxon>
        <taxon>Natronincolaceae</taxon>
        <taxon>Alkaliphilus</taxon>
    </lineage>
</organism>
<dbReference type="HAMAP" id="MF_01468">
    <property type="entry name" value="RNase_Mini_III"/>
    <property type="match status" value="1"/>
</dbReference>
<evidence type="ECO:0000256" key="5">
    <source>
        <dbReference type="ARBA" id="ARBA00022801"/>
    </source>
</evidence>
<comment type="cofactor">
    <cofactor evidence="6">
        <name>Mg(2+)</name>
        <dbReference type="ChEBI" id="CHEBI:18420"/>
    </cofactor>
</comment>
<evidence type="ECO:0000256" key="6">
    <source>
        <dbReference type="HAMAP-Rule" id="MF_01468"/>
    </source>
</evidence>
<keyword evidence="6" id="KW-0460">Magnesium</keyword>
<keyword evidence="6" id="KW-0963">Cytoplasm</keyword>
<dbReference type="Gene3D" id="1.10.1520.10">
    <property type="entry name" value="Ribonuclease III domain"/>
    <property type="match status" value="1"/>
</dbReference>
<feature type="domain" description="RNase III" evidence="7">
    <location>
        <begin position="27"/>
        <end position="122"/>
    </location>
</feature>
<dbReference type="InterPro" id="IPR000999">
    <property type="entry name" value="RNase_III_dom"/>
</dbReference>
<dbReference type="PIRSF" id="PIRSF005520">
    <property type="entry name" value="UCP005520"/>
    <property type="match status" value="1"/>
</dbReference>
<name>A8MLB8_ALKOO</name>
<evidence type="ECO:0000313" key="9">
    <source>
        <dbReference type="Proteomes" id="UP000000269"/>
    </source>
</evidence>
<comment type="subunit">
    <text evidence="6">Homodimer.</text>
</comment>
<keyword evidence="3 6" id="KW-0540">Nuclease</keyword>
<dbReference type="GO" id="GO:0004525">
    <property type="term" value="F:ribonuclease III activity"/>
    <property type="evidence" value="ECO:0007669"/>
    <property type="project" value="InterPro"/>
</dbReference>
<evidence type="ECO:0000259" key="7">
    <source>
        <dbReference type="Pfam" id="PF00636"/>
    </source>
</evidence>
<comment type="subcellular location">
    <subcellularLocation>
        <location evidence="6">Cytoplasm</location>
    </subcellularLocation>
</comment>
<gene>
    <name evidence="6" type="primary">mrnC</name>
    <name evidence="8" type="ordered locus">Clos_0470</name>
</gene>
<dbReference type="InterPro" id="IPR008226">
    <property type="entry name" value="Mini3_fam"/>
</dbReference>
<comment type="function">
    <text evidence="6">Involved in correct processing of both the 5' and 3' ends of 23S rRNA precursor. Processes 30S rRNA precursor transcript even in absence of ribonuclease 3 (Rnc); Rnc processes 30S rRNA into smaller rRNA precursors.</text>
</comment>
<sequence>MDEFIKKMQDHTKVKSEAEARMMAPLVLAYIGDALYEVFIRNYLINEMTVSVNQYHKRATHYVRAKAQSHVVHALESELSEPEWTIVKRGRNQKSATVPKNADLTEYKYATGFEALLGYLFYIGQYDRLHYLMSKAVALINHDLGDQNG</sequence>
<dbReference type="PANTHER" id="PTHR34276">
    <property type="entry name" value="MINI-RIBONUCLEASE 3"/>
    <property type="match status" value="1"/>
</dbReference>
<dbReference type="PANTHER" id="PTHR34276:SF1">
    <property type="entry name" value="MINI-RIBONUCLEASE 3"/>
    <property type="match status" value="1"/>
</dbReference>
<evidence type="ECO:0000256" key="2">
    <source>
        <dbReference type="ARBA" id="ARBA00022552"/>
    </source>
</evidence>
<dbReference type="Proteomes" id="UP000000269">
    <property type="component" value="Chromosome"/>
</dbReference>